<name>A0ABP0VKB2_9BRYO</name>
<gene>
    <name evidence="1" type="ORF">CSSPJE1EN1_LOCUS332</name>
</gene>
<proteinExistence type="predicted"/>
<evidence type="ECO:0000313" key="2">
    <source>
        <dbReference type="Proteomes" id="UP001497444"/>
    </source>
</evidence>
<evidence type="ECO:0000313" key="1">
    <source>
        <dbReference type="EMBL" id="CAK9254854.1"/>
    </source>
</evidence>
<accession>A0ABP0VKB2</accession>
<dbReference type="EMBL" id="OZ020096">
    <property type="protein sequence ID" value="CAK9254854.1"/>
    <property type="molecule type" value="Genomic_DNA"/>
</dbReference>
<organism evidence="1 2">
    <name type="scientific">Sphagnum jensenii</name>
    <dbReference type="NCBI Taxonomy" id="128206"/>
    <lineage>
        <taxon>Eukaryota</taxon>
        <taxon>Viridiplantae</taxon>
        <taxon>Streptophyta</taxon>
        <taxon>Embryophyta</taxon>
        <taxon>Bryophyta</taxon>
        <taxon>Sphagnophytina</taxon>
        <taxon>Sphagnopsida</taxon>
        <taxon>Sphagnales</taxon>
        <taxon>Sphagnaceae</taxon>
        <taxon>Sphagnum</taxon>
    </lineage>
</organism>
<reference evidence="1 2" key="1">
    <citation type="submission" date="2024-02" db="EMBL/GenBank/DDBJ databases">
        <authorList>
            <consortium name="ELIXIR-Norway"/>
            <consortium name="Elixir Norway"/>
        </authorList>
    </citation>
    <scope>NUCLEOTIDE SEQUENCE [LARGE SCALE GENOMIC DNA]</scope>
</reference>
<keyword evidence="2" id="KW-1185">Reference proteome</keyword>
<sequence>MRKVMVCYLLSGTQKVKFTEDWFVYDDAIAMWTSLEEAILTGPTFENGIVFGSYYTFYDDVWVVLH</sequence>
<dbReference type="Proteomes" id="UP001497444">
    <property type="component" value="Chromosome 1"/>
</dbReference>
<protein>
    <submittedName>
        <fullName evidence="1">Uncharacterized protein</fullName>
    </submittedName>
</protein>